<proteinExistence type="inferred from homology"/>
<sequence>MAKFNLCDYDYVGFDLDNTVLRYNVRNVVDMEYQEMAKFLVEQKGYSAKLLEPLGAAEDFLQKGLILDCEKGNILRISRTGIVLRAAHGSRFLSDDEIVSYYGAERRWELGEKFSGNILDVWNGPLSLKLRNLLDYFDMPVSLLFSRIVDTIDSERGGVQGTYNVWPDILSGLVQIYTREHFQTGVSEYFNRLRAHPDQYLLKTPPSVIAWLKELKRTKATFLLTGSNTDFADFTASYALGDNWRELFDQVICFARKPAFFFNQKRPFIEVSGYEECGPASDLQIGKVYTQGNASDLMEMLKQKIPTDTPRVLYVGDNLIQDVFTPSTVCGWDTVAVIEELNVRQPDEKLLKSTCWDSYFSCGGQKSFWSEIIVKHSRICVPSLEVLAQKPIDYSYPAFGDDSDTRGYHEY</sequence>
<dbReference type="GO" id="GO:0046872">
    <property type="term" value="F:metal ion binding"/>
    <property type="evidence" value="ECO:0007669"/>
    <property type="project" value="UniProtKB-KW"/>
</dbReference>
<evidence type="ECO:0000256" key="4">
    <source>
        <dbReference type="ARBA" id="ARBA00022842"/>
    </source>
</evidence>
<evidence type="ECO:0000256" key="6">
    <source>
        <dbReference type="ARBA" id="ARBA00069357"/>
    </source>
</evidence>
<dbReference type="InterPro" id="IPR008380">
    <property type="entry name" value="HAD-SF_hydro_IG_5-nucl"/>
</dbReference>
<dbReference type="PANTHER" id="PTHR12103">
    <property type="entry name" value="5'-NUCLEOTIDASE DOMAIN-CONTAINING"/>
    <property type="match status" value="1"/>
</dbReference>
<keyword evidence="4" id="KW-0460">Magnesium</keyword>
<dbReference type="GO" id="GO:0008253">
    <property type="term" value="F:5'-nucleotidase activity"/>
    <property type="evidence" value="ECO:0007669"/>
    <property type="project" value="TreeGrafter"/>
</dbReference>
<dbReference type="EMBL" id="GFDF01002881">
    <property type="protein sequence ID" value="JAV11203.1"/>
    <property type="molecule type" value="Transcribed_RNA"/>
</dbReference>
<dbReference type="NCBIfam" id="TIGR02244">
    <property type="entry name" value="HAD-IG-Ncltidse"/>
    <property type="match status" value="1"/>
</dbReference>
<dbReference type="AlphaFoldDB" id="A0A1L8DXM6"/>
<dbReference type="Gene3D" id="3.40.50.1000">
    <property type="entry name" value="HAD superfamily/HAD-like"/>
    <property type="match status" value="1"/>
</dbReference>
<organism evidence="7">
    <name type="scientific">Nyssomyia neivai</name>
    <dbReference type="NCBI Taxonomy" id="330878"/>
    <lineage>
        <taxon>Eukaryota</taxon>
        <taxon>Metazoa</taxon>
        <taxon>Ecdysozoa</taxon>
        <taxon>Arthropoda</taxon>
        <taxon>Hexapoda</taxon>
        <taxon>Insecta</taxon>
        <taxon>Pterygota</taxon>
        <taxon>Neoptera</taxon>
        <taxon>Endopterygota</taxon>
        <taxon>Diptera</taxon>
        <taxon>Nematocera</taxon>
        <taxon>Psychodoidea</taxon>
        <taxon>Psychodidae</taxon>
        <taxon>Nyssomyia</taxon>
    </lineage>
</organism>
<keyword evidence="2" id="KW-0479">Metal-binding</keyword>
<evidence type="ECO:0000256" key="1">
    <source>
        <dbReference type="ARBA" id="ARBA00009589"/>
    </source>
</evidence>
<keyword evidence="3" id="KW-0378">Hydrolase</keyword>
<name>A0A1L8DXM6_9DIPT</name>
<evidence type="ECO:0000256" key="2">
    <source>
        <dbReference type="ARBA" id="ARBA00022723"/>
    </source>
</evidence>
<dbReference type="InterPro" id="IPR036412">
    <property type="entry name" value="HAD-like_sf"/>
</dbReference>
<dbReference type="SUPFAM" id="SSF56784">
    <property type="entry name" value="HAD-like"/>
    <property type="match status" value="1"/>
</dbReference>
<comment type="similarity">
    <text evidence="1">Belongs to the 5'(3')-deoxyribonucleotidase family.</text>
</comment>
<reference evidence="7" key="1">
    <citation type="submission" date="2016-12" db="EMBL/GenBank/DDBJ databases">
        <title>An insight into the sialome and mialome of the sand fly, Nyssomyia neivai.</title>
        <authorList>
            <person name="Sebastian V."/>
            <person name="Goulart T.M."/>
            <person name="Oliveira W."/>
            <person name="Calvo E."/>
            <person name="Oliveira L.F."/>
            <person name="Pinto M.C."/>
            <person name="Rosselino A.M."/>
            <person name="Ribeiro J.M."/>
        </authorList>
    </citation>
    <scope>NUCLEOTIDE SEQUENCE</scope>
</reference>
<dbReference type="InterPro" id="IPR023214">
    <property type="entry name" value="HAD_sf"/>
</dbReference>
<dbReference type="PANTHER" id="PTHR12103:SF38">
    <property type="entry name" value="5'-NUCLEOTIDASE DOMAIN-CONTAINING PROTEIN 1"/>
    <property type="match status" value="1"/>
</dbReference>
<evidence type="ECO:0000256" key="5">
    <source>
        <dbReference type="ARBA" id="ARBA00022990"/>
    </source>
</evidence>
<dbReference type="Pfam" id="PF05761">
    <property type="entry name" value="5_nucleotid"/>
    <property type="match status" value="1"/>
</dbReference>
<dbReference type="FunFam" id="3.40.50.1000:FF:000086">
    <property type="entry name" value="LD24878p"/>
    <property type="match status" value="1"/>
</dbReference>
<evidence type="ECO:0000313" key="7">
    <source>
        <dbReference type="EMBL" id="JAV11203.1"/>
    </source>
</evidence>
<accession>A0A1L8DXM6</accession>
<protein>
    <recommendedName>
        <fullName evidence="6">5'-nucleotidase domain-containing protein 1</fullName>
    </recommendedName>
</protein>
<keyword evidence="5" id="KW-0007">Acetylation</keyword>
<evidence type="ECO:0000256" key="3">
    <source>
        <dbReference type="ARBA" id="ARBA00022801"/>
    </source>
</evidence>